<gene>
    <name evidence="3" type="ORF">JBS370_LOCUS36798</name>
    <name evidence="2" type="ORF">ZHD862_LOCUS38131</name>
</gene>
<proteinExistence type="predicted"/>
<dbReference type="Proteomes" id="UP000663836">
    <property type="component" value="Unassembled WGS sequence"/>
</dbReference>
<evidence type="ECO:0008006" key="5">
    <source>
        <dbReference type="Google" id="ProtNLM"/>
    </source>
</evidence>
<dbReference type="Gene3D" id="1.20.1070.10">
    <property type="entry name" value="Rhodopsin 7-helix transmembrane proteins"/>
    <property type="match status" value="1"/>
</dbReference>
<dbReference type="AlphaFoldDB" id="A0A815UGK3"/>
<evidence type="ECO:0000256" key="1">
    <source>
        <dbReference type="SAM" id="Phobius"/>
    </source>
</evidence>
<dbReference type="EMBL" id="CAJNOT010008157">
    <property type="protein sequence ID" value="CAF1515613.1"/>
    <property type="molecule type" value="Genomic_DNA"/>
</dbReference>
<dbReference type="SUPFAM" id="SSF81321">
    <property type="entry name" value="Family A G protein-coupled receptor-like"/>
    <property type="match status" value="1"/>
</dbReference>
<comment type="caution">
    <text evidence="2">The sequence shown here is derived from an EMBL/GenBank/DDBJ whole genome shotgun (WGS) entry which is preliminary data.</text>
</comment>
<keyword evidence="1" id="KW-1133">Transmembrane helix</keyword>
<dbReference type="Proteomes" id="UP000663864">
    <property type="component" value="Unassembled WGS sequence"/>
</dbReference>
<organism evidence="2 4">
    <name type="scientific">Rotaria sordida</name>
    <dbReference type="NCBI Taxonomy" id="392033"/>
    <lineage>
        <taxon>Eukaryota</taxon>
        <taxon>Metazoa</taxon>
        <taxon>Spiralia</taxon>
        <taxon>Gnathifera</taxon>
        <taxon>Rotifera</taxon>
        <taxon>Eurotatoria</taxon>
        <taxon>Bdelloidea</taxon>
        <taxon>Philodinida</taxon>
        <taxon>Philodinidae</taxon>
        <taxon>Rotaria</taxon>
    </lineage>
</organism>
<feature type="non-terminal residue" evidence="2">
    <location>
        <position position="80"/>
    </location>
</feature>
<evidence type="ECO:0000313" key="3">
    <source>
        <dbReference type="EMBL" id="CAF4206878.1"/>
    </source>
</evidence>
<sequence length="80" mass="9613">MRGRRTEGQLTRMLIFQIFVHLILVLPFGMTYAMNSFIPSTQTPTVIAIRLVFVIWQQCDYFVSFFLYIFSGYIYRREFL</sequence>
<evidence type="ECO:0000313" key="4">
    <source>
        <dbReference type="Proteomes" id="UP000663864"/>
    </source>
</evidence>
<evidence type="ECO:0000313" key="2">
    <source>
        <dbReference type="EMBL" id="CAF1515613.1"/>
    </source>
</evidence>
<feature type="transmembrane region" description="Helical" evidence="1">
    <location>
        <begin position="46"/>
        <end position="70"/>
    </location>
</feature>
<protein>
    <recommendedName>
        <fullName evidence="5">G protein-coupled receptor</fullName>
    </recommendedName>
</protein>
<dbReference type="EMBL" id="CAJOBD010015247">
    <property type="protein sequence ID" value="CAF4206878.1"/>
    <property type="molecule type" value="Genomic_DNA"/>
</dbReference>
<accession>A0A815UGK3</accession>
<reference evidence="2" key="1">
    <citation type="submission" date="2021-02" db="EMBL/GenBank/DDBJ databases">
        <authorList>
            <person name="Nowell W R."/>
        </authorList>
    </citation>
    <scope>NUCLEOTIDE SEQUENCE</scope>
</reference>
<keyword evidence="1" id="KW-0812">Transmembrane</keyword>
<name>A0A815UGK3_9BILA</name>
<keyword evidence="1" id="KW-0472">Membrane</keyword>
<feature type="transmembrane region" description="Helical" evidence="1">
    <location>
        <begin position="12"/>
        <end position="34"/>
    </location>
</feature>